<accession>A0ABW3H9Q2</accession>
<feature type="compositionally biased region" description="Gly residues" evidence="1">
    <location>
        <begin position="1"/>
        <end position="10"/>
    </location>
</feature>
<proteinExistence type="predicted"/>
<sequence length="105" mass="11274">MTVTGIGGATATGTSPGSATKAKDSSTFDAILEAFRKAASQTPEERAREAVLKKHHLSEESYRKLPAGERETIDREIAEAVRLVHERKTGVALQDAPVPVEKLFG</sequence>
<evidence type="ECO:0000256" key="1">
    <source>
        <dbReference type="SAM" id="MobiDB-lite"/>
    </source>
</evidence>
<feature type="compositionally biased region" description="Low complexity" evidence="1">
    <location>
        <begin position="11"/>
        <end position="20"/>
    </location>
</feature>
<gene>
    <name evidence="2" type="ORF">ACFQ1E_17885</name>
</gene>
<dbReference type="RefSeq" id="WP_264946191.1">
    <property type="nucleotide sequence ID" value="NZ_JAPDRA010000011.1"/>
</dbReference>
<evidence type="ECO:0000313" key="3">
    <source>
        <dbReference type="Proteomes" id="UP001596977"/>
    </source>
</evidence>
<dbReference type="Proteomes" id="UP001596977">
    <property type="component" value="Unassembled WGS sequence"/>
</dbReference>
<dbReference type="EMBL" id="JBHTJG010000011">
    <property type="protein sequence ID" value="MFD0948215.1"/>
    <property type="molecule type" value="Genomic_DNA"/>
</dbReference>
<feature type="region of interest" description="Disordered" evidence="1">
    <location>
        <begin position="1"/>
        <end position="24"/>
    </location>
</feature>
<evidence type="ECO:0000313" key="2">
    <source>
        <dbReference type="EMBL" id="MFD0948215.1"/>
    </source>
</evidence>
<protein>
    <submittedName>
        <fullName evidence="2">Uncharacterized protein</fullName>
    </submittedName>
</protein>
<keyword evidence="3" id="KW-1185">Reference proteome</keyword>
<comment type="caution">
    <text evidence="2">The sequence shown here is derived from an EMBL/GenBank/DDBJ whole genome shotgun (WGS) entry which is preliminary data.</text>
</comment>
<reference evidence="3" key="1">
    <citation type="journal article" date="2019" name="Int. J. Syst. Evol. Microbiol.">
        <title>The Global Catalogue of Microorganisms (GCM) 10K type strain sequencing project: providing services to taxonomists for standard genome sequencing and annotation.</title>
        <authorList>
            <consortium name="The Broad Institute Genomics Platform"/>
            <consortium name="The Broad Institute Genome Sequencing Center for Infectious Disease"/>
            <person name="Wu L."/>
            <person name="Ma J."/>
        </authorList>
    </citation>
    <scope>NUCLEOTIDE SEQUENCE [LARGE SCALE GENOMIC DNA]</scope>
    <source>
        <strain evidence="3">CCUG 62982</strain>
    </source>
</reference>
<name>A0ABW3H9Q2_9SPHN</name>
<organism evidence="2 3">
    <name type="scientific">Sphingomonas canadensis</name>
    <dbReference type="NCBI Taxonomy" id="1219257"/>
    <lineage>
        <taxon>Bacteria</taxon>
        <taxon>Pseudomonadati</taxon>
        <taxon>Pseudomonadota</taxon>
        <taxon>Alphaproteobacteria</taxon>
        <taxon>Sphingomonadales</taxon>
        <taxon>Sphingomonadaceae</taxon>
        <taxon>Sphingomonas</taxon>
    </lineage>
</organism>